<evidence type="ECO:0008006" key="3">
    <source>
        <dbReference type="Google" id="ProtNLM"/>
    </source>
</evidence>
<organism evidence="1 2">
    <name type="scientific">Cylicocyclus nassatus</name>
    <name type="common">Nematode worm</name>
    <dbReference type="NCBI Taxonomy" id="53992"/>
    <lineage>
        <taxon>Eukaryota</taxon>
        <taxon>Metazoa</taxon>
        <taxon>Ecdysozoa</taxon>
        <taxon>Nematoda</taxon>
        <taxon>Chromadorea</taxon>
        <taxon>Rhabditida</taxon>
        <taxon>Rhabditina</taxon>
        <taxon>Rhabditomorpha</taxon>
        <taxon>Strongyloidea</taxon>
        <taxon>Strongylidae</taxon>
        <taxon>Cylicocyclus</taxon>
    </lineage>
</organism>
<evidence type="ECO:0000313" key="2">
    <source>
        <dbReference type="Proteomes" id="UP001176961"/>
    </source>
</evidence>
<dbReference type="EMBL" id="CATQJL010000112">
    <property type="protein sequence ID" value="CAJ0593607.1"/>
    <property type="molecule type" value="Genomic_DNA"/>
</dbReference>
<name>A0AA36GKQ1_CYLNA</name>
<proteinExistence type="predicted"/>
<gene>
    <name evidence="1" type="ORF">CYNAS_LOCUS5590</name>
</gene>
<evidence type="ECO:0000313" key="1">
    <source>
        <dbReference type="EMBL" id="CAJ0593607.1"/>
    </source>
</evidence>
<accession>A0AA36GKQ1</accession>
<keyword evidence="2" id="KW-1185">Reference proteome</keyword>
<dbReference type="Proteomes" id="UP001176961">
    <property type="component" value="Unassembled WGS sequence"/>
</dbReference>
<comment type="caution">
    <text evidence="1">The sequence shown here is derived from an EMBL/GenBank/DDBJ whole genome shotgun (WGS) entry which is preliminary data.</text>
</comment>
<protein>
    <recommendedName>
        <fullName evidence="3">PB1 domain-containing protein</fullName>
    </recommendedName>
</protein>
<dbReference type="AlphaFoldDB" id="A0AA36GKQ1"/>
<reference evidence="1" key="1">
    <citation type="submission" date="2023-07" db="EMBL/GenBank/DDBJ databases">
        <authorList>
            <consortium name="CYATHOMIX"/>
        </authorList>
    </citation>
    <scope>NUCLEOTIDE SEQUENCE</scope>
    <source>
        <strain evidence="1">N/A</strain>
    </source>
</reference>
<dbReference type="Pfam" id="PF17618">
    <property type="entry name" value="SL4P"/>
    <property type="match status" value="2"/>
</dbReference>
<dbReference type="InterPro" id="IPR035127">
    <property type="entry name" value="SL4P"/>
</dbReference>
<sequence>MSEERTILIKVYFEIPRFTIIYKNKEDLFNAFQKKLKEFNLDIDDVTWADWEGDRSLVNTPNDVLAAAEAYTESCVKLFHRTSHYHKTAVCSSSDEQKKKQAKTKKLCAETEGNEVEERTAAFKIFFEVPRFTLTFRNKKDLFEAFQKKLKKLNLDVDDVSWADWNGDRSLIETPDDLFGAVELYSGVGLKIFYPTIPPDLKAVCSSSDEEETKREVKAQNKCKARKASHLR</sequence>